<proteinExistence type="predicted"/>
<comment type="caution">
    <text evidence="2">The sequence shown here is derived from an EMBL/GenBank/DDBJ whole genome shotgun (WGS) entry which is preliminary data.</text>
</comment>
<dbReference type="AlphaFoldDB" id="A0A2U1B9W3"/>
<evidence type="ECO:0000313" key="3">
    <source>
        <dbReference type="Proteomes" id="UP000245959"/>
    </source>
</evidence>
<gene>
    <name evidence="2" type="ORF">C8D82_10215</name>
</gene>
<evidence type="ECO:0000313" key="2">
    <source>
        <dbReference type="EMBL" id="PVY45445.1"/>
    </source>
</evidence>
<evidence type="ECO:0000256" key="1">
    <source>
        <dbReference type="SAM" id="SignalP"/>
    </source>
</evidence>
<sequence length="344" mass="37501">MNRSLLFAALLLPSVGMALPVLDSAQKTRVNQSELRQQSVAPGQAPDGTPMLALTWNNSAANYLEFTVDKPVNLPEFDSAVLKLDLYWPENTAVGKLNLRITDSTGETLQYPLPIKELKPGRQTLEATLTPTSAGGSWGGNKNKKIDFPARVTGMSVDFNRKDGDGKLWLGKAELLPEVKIGKLIVDPAVAKVRIHDGAKRQQSAEVTTVEEKSAYQVKWDAAAAKWLEFSFAPQLPVLPEFVSGRFEVELMIPESGKVSRVNLRLSDKSGETFQYPLPITGLKPGWNVVALRINPADARKVGHWGGDKNHQLDFPVRLIGFSVDYPAGSGAGELAIGKVTFSE</sequence>
<feature type="chain" id="PRO_5015401904" evidence="1">
    <location>
        <begin position="19"/>
        <end position="344"/>
    </location>
</feature>
<dbReference type="Proteomes" id="UP000245959">
    <property type="component" value="Unassembled WGS sequence"/>
</dbReference>
<feature type="signal peptide" evidence="1">
    <location>
        <begin position="1"/>
        <end position="18"/>
    </location>
</feature>
<protein>
    <submittedName>
        <fullName evidence="2">Uncharacterized protein</fullName>
    </submittedName>
</protein>
<dbReference type="EMBL" id="QEKH01000002">
    <property type="protein sequence ID" value="PVY45445.1"/>
    <property type="molecule type" value="Genomic_DNA"/>
</dbReference>
<reference evidence="2 3" key="1">
    <citation type="submission" date="2018-04" db="EMBL/GenBank/DDBJ databases">
        <title>Genomic Encyclopedia of Type Strains, Phase IV (KMG-IV): sequencing the most valuable type-strain genomes for metagenomic binning, comparative biology and taxonomic classification.</title>
        <authorList>
            <person name="Goeker M."/>
        </authorList>
    </citation>
    <scope>NUCLEOTIDE SEQUENCE [LARGE SCALE GENOMIC DNA]</scope>
    <source>
        <strain evidence="2 3">DSM 14823</strain>
    </source>
</reference>
<keyword evidence="1" id="KW-0732">Signal</keyword>
<keyword evidence="3" id="KW-1185">Reference proteome</keyword>
<accession>A0A2U1B9W3</accession>
<dbReference type="GeneID" id="78293806"/>
<dbReference type="RefSeq" id="WP_116882475.1">
    <property type="nucleotide sequence ID" value="NZ_QEKH01000002.1"/>
</dbReference>
<name>A0A2U1B9W3_9BACT</name>
<organism evidence="2 3">
    <name type="scientific">Victivallis vadensis</name>
    <dbReference type="NCBI Taxonomy" id="172901"/>
    <lineage>
        <taxon>Bacteria</taxon>
        <taxon>Pseudomonadati</taxon>
        <taxon>Lentisphaerota</taxon>
        <taxon>Lentisphaeria</taxon>
        <taxon>Victivallales</taxon>
        <taxon>Victivallaceae</taxon>
        <taxon>Victivallis</taxon>
    </lineage>
</organism>